<dbReference type="Gene3D" id="1.10.3210.10">
    <property type="entry name" value="Hypothetical protein af1432"/>
    <property type="match status" value="1"/>
</dbReference>
<dbReference type="InterPro" id="IPR003018">
    <property type="entry name" value="GAF"/>
</dbReference>
<comment type="caution">
    <text evidence="2">The sequence shown here is derived from an EMBL/GenBank/DDBJ whole genome shotgun (WGS) entry which is preliminary data.</text>
</comment>
<dbReference type="InterPro" id="IPR003607">
    <property type="entry name" value="HD/PDEase_dom"/>
</dbReference>
<sequence length="514" mass="59390">MKLSDPVVLGADGTVLQAPADWSFPPDLQTLVQNFQAGQELQAFLGSWRIYRLFDGSVLVVRDQQLQDHWNQFLQDLSQHTSEHEILQCTQKFLQEKLGFTVLDSPNSASRTFSVRLDDQRKKSWELQGEHWDVLPELATHLQKALERQHVFQRYLNALHYFQELQVSITDHLEWQDTLKLVLYYTREALQADAAIFFMWDEATQTLELIDTIGHLTPTDYGYRIGRNEGLAGVVLSRMKTQVIPNINPEDFPPDSREFLLREGFKSYVGTPLIVKGELLGILEVFQRDTLKPNAWWLSFFELLASHLAISVYQQALMRELRHTNQQLIRTYDATLEGWVRALDLRDRETEGHSKRVMESSLRLAKHMGLSGQALEHIRRGALLHDIGKLGIPDEILHKPGKLTTHEYEVIKQHPVWARNMLRDIEYLQRDLDIPYHHHEKWDGTGYPLGLKGEQIPLSARIFSVVDVWDAMTSDRPYRKGLPEAEVLSYIQEQSGTHFDPQVVQAFAELMGEV</sequence>
<dbReference type="EMBL" id="BMOD01000001">
    <property type="protein sequence ID" value="GGJ18765.1"/>
    <property type="molecule type" value="Genomic_DNA"/>
</dbReference>
<proteinExistence type="predicted"/>
<dbReference type="PROSITE" id="PS51832">
    <property type="entry name" value="HD_GYP"/>
    <property type="match status" value="1"/>
</dbReference>
<dbReference type="Pfam" id="PF01590">
    <property type="entry name" value="GAF"/>
    <property type="match status" value="1"/>
</dbReference>
<dbReference type="RefSeq" id="WP_188998197.1">
    <property type="nucleotide sequence ID" value="NZ_BMOD01000001.1"/>
</dbReference>
<dbReference type="PANTHER" id="PTHR45228:SF1">
    <property type="entry name" value="CYCLIC DI-GMP PHOSPHODIESTERASE TM_0186"/>
    <property type="match status" value="1"/>
</dbReference>
<dbReference type="Gene3D" id="3.30.450.40">
    <property type="match status" value="1"/>
</dbReference>
<dbReference type="InterPro" id="IPR037522">
    <property type="entry name" value="HD_GYP_dom"/>
</dbReference>
<dbReference type="SMART" id="SM00471">
    <property type="entry name" value="HDc"/>
    <property type="match status" value="1"/>
</dbReference>
<dbReference type="SMART" id="SM00065">
    <property type="entry name" value="GAF"/>
    <property type="match status" value="1"/>
</dbReference>
<evidence type="ECO:0000259" key="1">
    <source>
        <dbReference type="PROSITE" id="PS51832"/>
    </source>
</evidence>
<reference evidence="3" key="1">
    <citation type="journal article" date="2019" name="Int. J. Syst. Evol. Microbiol.">
        <title>The Global Catalogue of Microorganisms (GCM) 10K type strain sequencing project: providing services to taxonomists for standard genome sequencing and annotation.</title>
        <authorList>
            <consortium name="The Broad Institute Genomics Platform"/>
            <consortium name="The Broad Institute Genome Sequencing Center for Infectious Disease"/>
            <person name="Wu L."/>
            <person name="Ma J."/>
        </authorList>
    </citation>
    <scope>NUCLEOTIDE SEQUENCE [LARGE SCALE GENOMIC DNA]</scope>
    <source>
        <strain evidence="3">JCM 14370</strain>
    </source>
</reference>
<dbReference type="CDD" id="cd00077">
    <property type="entry name" value="HDc"/>
    <property type="match status" value="1"/>
</dbReference>
<evidence type="ECO:0000313" key="3">
    <source>
        <dbReference type="Proteomes" id="UP000632222"/>
    </source>
</evidence>
<keyword evidence="3" id="KW-1185">Reference proteome</keyword>
<dbReference type="Proteomes" id="UP000632222">
    <property type="component" value="Unassembled WGS sequence"/>
</dbReference>
<evidence type="ECO:0000313" key="2">
    <source>
        <dbReference type="EMBL" id="GGJ18765.1"/>
    </source>
</evidence>
<protein>
    <recommendedName>
        <fullName evidence="1">HD-GYP domain-containing protein</fullName>
    </recommendedName>
</protein>
<name>A0ABQ2CTE6_9DEIO</name>
<dbReference type="PANTHER" id="PTHR45228">
    <property type="entry name" value="CYCLIC DI-GMP PHOSPHODIESTERASE TM_0186-RELATED"/>
    <property type="match status" value="1"/>
</dbReference>
<dbReference type="InterPro" id="IPR052020">
    <property type="entry name" value="Cyclic_di-GMP/3'3'-cGAMP_PDE"/>
</dbReference>
<dbReference type="InterPro" id="IPR029016">
    <property type="entry name" value="GAF-like_dom_sf"/>
</dbReference>
<dbReference type="SUPFAM" id="SSF109604">
    <property type="entry name" value="HD-domain/PDEase-like"/>
    <property type="match status" value="1"/>
</dbReference>
<accession>A0ABQ2CTE6</accession>
<organism evidence="2 3">
    <name type="scientific">Deinococcus roseus</name>
    <dbReference type="NCBI Taxonomy" id="392414"/>
    <lineage>
        <taxon>Bacteria</taxon>
        <taxon>Thermotogati</taxon>
        <taxon>Deinococcota</taxon>
        <taxon>Deinococci</taxon>
        <taxon>Deinococcales</taxon>
        <taxon>Deinococcaceae</taxon>
        <taxon>Deinococcus</taxon>
    </lineage>
</organism>
<gene>
    <name evidence="2" type="ORF">GCM10008938_01050</name>
</gene>
<dbReference type="Pfam" id="PF13487">
    <property type="entry name" value="HD_5"/>
    <property type="match status" value="1"/>
</dbReference>
<feature type="domain" description="HD-GYP" evidence="1">
    <location>
        <begin position="328"/>
        <end position="514"/>
    </location>
</feature>
<dbReference type="SUPFAM" id="SSF55781">
    <property type="entry name" value="GAF domain-like"/>
    <property type="match status" value="1"/>
</dbReference>